<organism evidence="1 2">
    <name type="scientific">Rickettsia akari (strain Hartford)</name>
    <dbReference type="NCBI Taxonomy" id="293614"/>
    <lineage>
        <taxon>Bacteria</taxon>
        <taxon>Pseudomonadati</taxon>
        <taxon>Pseudomonadota</taxon>
        <taxon>Alphaproteobacteria</taxon>
        <taxon>Rickettsiales</taxon>
        <taxon>Rickettsiaceae</taxon>
        <taxon>Rickettsieae</taxon>
        <taxon>Rickettsia</taxon>
        <taxon>spotted fever group</taxon>
    </lineage>
</organism>
<dbReference type="AlphaFoldDB" id="A8GMI2"/>
<keyword evidence="2" id="KW-1185">Reference proteome</keyword>
<dbReference type="HOGENOM" id="CLU_2737446_0_0_5"/>
<evidence type="ECO:0000313" key="2">
    <source>
        <dbReference type="Proteomes" id="UP000006830"/>
    </source>
</evidence>
<proteinExistence type="predicted"/>
<sequence>MFSSAAGDEDERVSDHDILVASTIAIGTYKNNNYSVAILLSYNHLMNGGITLTPNLGIRYGCFERRHLPRK</sequence>
<name>A8GMI2_RICAH</name>
<dbReference type="STRING" id="293614.A1C_01445"/>
<dbReference type="EMBL" id="CP000847">
    <property type="protein sequence ID" value="ABV74607.1"/>
    <property type="molecule type" value="Genomic_DNA"/>
</dbReference>
<dbReference type="Proteomes" id="UP000006830">
    <property type="component" value="Chromosome"/>
</dbReference>
<evidence type="ECO:0000313" key="1">
    <source>
        <dbReference type="EMBL" id="ABV74607.1"/>
    </source>
</evidence>
<dbReference type="KEGG" id="rak:A1C_01445"/>
<reference evidence="1" key="1">
    <citation type="submission" date="2007-09" db="EMBL/GenBank/DDBJ databases">
        <title>Complete Genome Sequence of Rickettsia akari.</title>
        <authorList>
            <person name="Madan A."/>
            <person name="Fahey J."/>
            <person name="Helton E."/>
            <person name="Ketteman M."/>
            <person name="Madan A."/>
            <person name="Rodrigues S."/>
            <person name="Sanchez A."/>
            <person name="Whiting M."/>
            <person name="Dasch G."/>
            <person name="Eremeeva M."/>
        </authorList>
    </citation>
    <scope>NUCLEOTIDE SEQUENCE</scope>
    <source>
        <strain evidence="1">Hartford</strain>
    </source>
</reference>
<gene>
    <name evidence="1" type="ordered locus">A1C_01445</name>
</gene>
<accession>A8GMI2</accession>
<protein>
    <submittedName>
        <fullName evidence="1">Cell surface antigen-like protein Sca8</fullName>
    </submittedName>
</protein>